<dbReference type="PANTHER" id="PTHR43381:SF5">
    <property type="entry name" value="TR-TYPE G DOMAIN-CONTAINING PROTEIN"/>
    <property type="match status" value="1"/>
</dbReference>
<dbReference type="GO" id="GO:0005737">
    <property type="term" value="C:cytoplasm"/>
    <property type="evidence" value="ECO:0007669"/>
    <property type="project" value="TreeGrafter"/>
</dbReference>
<dbReference type="CDD" id="cd01887">
    <property type="entry name" value="IF2_eIF5B"/>
    <property type="match status" value="1"/>
</dbReference>
<dbReference type="EMBL" id="MH853471">
    <property type="protein sequence ID" value="QCH39660.1"/>
    <property type="molecule type" value="Genomic_DNA"/>
</dbReference>
<dbReference type="GO" id="GO:0005525">
    <property type="term" value="F:GTP binding"/>
    <property type="evidence" value="ECO:0007669"/>
    <property type="project" value="UniProtKB-KW"/>
</dbReference>
<dbReference type="InterPro" id="IPR009000">
    <property type="entry name" value="Transl_B-barrel_sf"/>
</dbReference>
<proteinExistence type="inferred from homology"/>
<feature type="domain" description="Tr-type G" evidence="8">
    <location>
        <begin position="254"/>
        <end position="426"/>
    </location>
</feature>
<gene>
    <name evidence="9" type="primary">infB</name>
</gene>
<dbReference type="SUPFAM" id="SSF52156">
    <property type="entry name" value="Initiation factor IF2/eIF5b, domain 3"/>
    <property type="match status" value="1"/>
</dbReference>
<dbReference type="InterPro" id="IPR015760">
    <property type="entry name" value="TIF_IF2"/>
</dbReference>
<dbReference type="Pfam" id="PF22042">
    <property type="entry name" value="EF-G_D2"/>
    <property type="match status" value="1"/>
</dbReference>
<dbReference type="PANTHER" id="PTHR43381">
    <property type="entry name" value="TRANSLATION INITIATION FACTOR IF-2-RELATED"/>
    <property type="match status" value="1"/>
</dbReference>
<dbReference type="InterPro" id="IPR036925">
    <property type="entry name" value="TIF_IF2_dom3_sf"/>
</dbReference>
<dbReference type="PROSITE" id="PS51722">
    <property type="entry name" value="G_TR_2"/>
    <property type="match status" value="1"/>
</dbReference>
<dbReference type="NCBIfam" id="TIGR00487">
    <property type="entry name" value="IF-2"/>
    <property type="match status" value="1"/>
</dbReference>
<dbReference type="FunFam" id="3.40.50.10050:FF:000001">
    <property type="entry name" value="Translation initiation factor IF-2"/>
    <property type="match status" value="1"/>
</dbReference>
<dbReference type="InterPro" id="IPR005225">
    <property type="entry name" value="Small_GTP-bd"/>
</dbReference>
<dbReference type="Gene3D" id="3.40.50.10050">
    <property type="entry name" value="Translation initiation factor IF- 2, domain 3"/>
    <property type="match status" value="1"/>
</dbReference>
<evidence type="ECO:0000256" key="4">
    <source>
        <dbReference type="ARBA" id="ARBA00022917"/>
    </source>
</evidence>
<reference evidence="9" key="2">
    <citation type="journal article" date="2019" name="Phycologia">
        <title>The phylogenetic position of the morphologically unusual Pleurostichidium falkenbergii (Rhodomelaceae, Rhodophyta) based on plastid phylogenomics.</title>
        <authorList>
            <person name="Pasella M.M."/>
            <person name="Verbruggen H."/>
            <person name="Nelson W.A."/>
            <person name="Diaz-Tapia P."/>
        </authorList>
    </citation>
    <scope>NUCLEOTIDE SEQUENCE</scope>
</reference>
<keyword evidence="2 9" id="KW-0396">Initiation factor</keyword>
<dbReference type="GO" id="GO:0003743">
    <property type="term" value="F:translation initiation factor activity"/>
    <property type="evidence" value="ECO:0007669"/>
    <property type="project" value="UniProtKB-KW"/>
</dbReference>
<dbReference type="SUPFAM" id="SSF50447">
    <property type="entry name" value="Translation proteins"/>
    <property type="match status" value="2"/>
</dbReference>
<evidence type="ECO:0000256" key="3">
    <source>
        <dbReference type="ARBA" id="ARBA00022741"/>
    </source>
</evidence>
<dbReference type="PRINTS" id="PR00315">
    <property type="entry name" value="ELONGATNFCT"/>
</dbReference>
<keyword evidence="4" id="KW-0648">Protein biosynthesis</keyword>
<comment type="similarity">
    <text evidence="1">Belongs to the TRAFAC class translation factor GTPase superfamily. Classic translation factor GTPase family. IF-2 subfamily.</text>
</comment>
<evidence type="ECO:0000313" key="9">
    <source>
        <dbReference type="EMBL" id="QCH39660.1"/>
    </source>
</evidence>
<dbReference type="Gene3D" id="3.40.50.300">
    <property type="entry name" value="P-loop containing nucleotide triphosphate hydrolases"/>
    <property type="match status" value="1"/>
</dbReference>
<evidence type="ECO:0000256" key="2">
    <source>
        <dbReference type="ARBA" id="ARBA00022540"/>
    </source>
</evidence>
<evidence type="ECO:0000256" key="5">
    <source>
        <dbReference type="ARBA" id="ARBA00023134"/>
    </source>
</evidence>
<dbReference type="RefSeq" id="YP_009654373.1">
    <property type="nucleotide sequence ID" value="NC_042794.1"/>
</dbReference>
<dbReference type="SUPFAM" id="SSF52540">
    <property type="entry name" value="P-loop containing nucleoside triphosphate hydrolases"/>
    <property type="match status" value="1"/>
</dbReference>
<dbReference type="InterPro" id="IPR044145">
    <property type="entry name" value="IF2_II"/>
</dbReference>
<dbReference type="FunFam" id="3.40.50.300:FF:000019">
    <property type="entry name" value="Translation initiation factor IF-2"/>
    <property type="match status" value="1"/>
</dbReference>
<geneLocation type="plastid" evidence="9"/>
<dbReference type="GO" id="GO:0003924">
    <property type="term" value="F:GTPase activity"/>
    <property type="evidence" value="ECO:0007669"/>
    <property type="project" value="InterPro"/>
</dbReference>
<dbReference type="Pfam" id="PF11987">
    <property type="entry name" value="IF-2"/>
    <property type="match status" value="1"/>
</dbReference>
<comment type="function">
    <text evidence="6">One of the essential components for the initiation of protein synthesis. Protects formylmethionyl-tRNA from spontaneous hydrolysis and promotes its binding to the 30S ribosomal subunits. Also involved in the hydrolysis of GTP during the formation of the 70S ribosomal complex.</text>
</comment>
<organism evidence="9">
    <name type="scientific">Pleurostichidium falkenbergii</name>
    <dbReference type="NCBI Taxonomy" id="121064"/>
    <lineage>
        <taxon>Eukaryota</taxon>
        <taxon>Rhodophyta</taxon>
        <taxon>Florideophyceae</taxon>
        <taxon>Rhodymeniophycidae</taxon>
        <taxon>Ceramiales</taxon>
        <taxon>Rhodomelaceae</taxon>
        <taxon>Pleurostichidium</taxon>
    </lineage>
</organism>
<name>A0A4D6UYR8_9FLOR</name>
<dbReference type="CDD" id="cd03692">
    <property type="entry name" value="mtIF2_IVc"/>
    <property type="match status" value="1"/>
</dbReference>
<dbReference type="NCBIfam" id="TIGR00231">
    <property type="entry name" value="small_GTP"/>
    <property type="match status" value="1"/>
</dbReference>
<sequence length="752" mass="84848">MFYKSYYFFQFKIFSITNLFYKLSYHEDLLLLKKPKLIYLIDKKYSTVVFNINTVAQDNSVNISSKTDKKSRVSLYEQNSVKYKNSKSKIAKSKRKEVNVIKDVKILNNVPDDLLAQDFLTEPNDKLYKGIPKSRKKFKLKQEISKNNDLSYNNIQSEENIKNLAPNYSHDSITLTSPMTIQELSVELNVPNAEIITYLFLERGTAATINQMLDTSTIQTIAKNYGFNVVKSSSLKQLPSYKKQEIKDSPMSERRSPIITILGHVDHGKTTLLDAILNTNLVRKEYGQITQAISGYEISFDYNYEKHNIIFLDTPGHESFKKMRLRGARVTDIILLVIAIDDGIQPQTIEVINYINHMTLSCIIVITKADKLSNNVNKIKKDLANYDLVCEDLGGKVPLVEVSSISGKNIESLLSKICKLSISKNLLADSKQPARGTIIESYLDKQQGAIANILVQNGTLKVGDIIASENLYGKVKSITNISRIKISSSGPSSIVQILGFTDVPPAGSLFYSFNCEKDAKKYCLNHSHSKQLDNLLKSLNTRITLNLDSNKKQLKLIIKTDSQGALEAILDLLSNISQYKVQINIVSANFGNISNKDIELALATNSFIVAFNVSATSHISSLLKKYKISFKFFNIIYDLFEHIRGLMLDLIQPEYNEILVGNAIVKTVFNMNQGYVAGCTVNEGKLTKNSYIYVYRDSAIVYQGYINSLKRMKNDIQEVIAVTECGLTADFQLWKESDKIEAYDLVPKEKAL</sequence>
<dbReference type="AlphaFoldDB" id="A0A4D6UYR8"/>
<dbReference type="InterPro" id="IPR027417">
    <property type="entry name" value="P-loop_NTPase"/>
</dbReference>
<dbReference type="Pfam" id="PF04760">
    <property type="entry name" value="IF2_N"/>
    <property type="match status" value="1"/>
</dbReference>
<dbReference type="InterPro" id="IPR000795">
    <property type="entry name" value="T_Tr_GTP-bd_dom"/>
</dbReference>
<dbReference type="GeneID" id="40488262"/>
<dbReference type="InterPro" id="IPR023115">
    <property type="entry name" value="TIF_IF2_dom3"/>
</dbReference>
<dbReference type="Gene3D" id="2.40.30.10">
    <property type="entry name" value="Translation factors"/>
    <property type="match status" value="2"/>
</dbReference>
<dbReference type="CDD" id="cd03702">
    <property type="entry name" value="IF2_mtIF2_II"/>
    <property type="match status" value="1"/>
</dbReference>
<dbReference type="InterPro" id="IPR000178">
    <property type="entry name" value="TF_IF2_bacterial-like"/>
</dbReference>
<evidence type="ECO:0000256" key="1">
    <source>
        <dbReference type="ARBA" id="ARBA00007733"/>
    </source>
</evidence>
<keyword evidence="5" id="KW-0342">GTP-binding</keyword>
<dbReference type="InterPro" id="IPR006847">
    <property type="entry name" value="IF2_N"/>
</dbReference>
<evidence type="ECO:0000256" key="7">
    <source>
        <dbReference type="ARBA" id="ARBA00044105"/>
    </source>
</evidence>
<evidence type="ECO:0000259" key="8">
    <source>
        <dbReference type="PROSITE" id="PS51722"/>
    </source>
</evidence>
<reference evidence="9" key="1">
    <citation type="submission" date="2018-09" db="EMBL/GenBank/DDBJ databases">
        <authorList>
            <person name="Pasella M."/>
            <person name="Verbruggen H."/>
            <person name="Nelson W.A."/>
            <person name="Diaz-Tapia P."/>
        </authorList>
    </citation>
    <scope>NUCLEOTIDE SEQUENCE</scope>
</reference>
<evidence type="ECO:0000256" key="6">
    <source>
        <dbReference type="ARBA" id="ARBA00025162"/>
    </source>
</evidence>
<dbReference type="InterPro" id="IPR053905">
    <property type="entry name" value="EF-G-like_DII"/>
</dbReference>
<dbReference type="FunFam" id="2.40.30.10:FF:000008">
    <property type="entry name" value="Translation initiation factor IF-2"/>
    <property type="match status" value="1"/>
</dbReference>
<keyword evidence="9" id="KW-0934">Plastid</keyword>
<protein>
    <recommendedName>
        <fullName evidence="7">Translation initiation factor IF-2, chloroplastic</fullName>
    </recommendedName>
</protein>
<keyword evidence="3" id="KW-0547">Nucleotide-binding</keyword>
<accession>A0A4D6UYR8</accession>
<dbReference type="Pfam" id="PF00009">
    <property type="entry name" value="GTP_EFTU"/>
    <property type="match status" value="1"/>
</dbReference>